<keyword evidence="2" id="KW-1185">Reference proteome</keyword>
<evidence type="ECO:0000313" key="1">
    <source>
        <dbReference type="EMBL" id="KAL2491401.1"/>
    </source>
</evidence>
<accession>A0ABD1RT90</accession>
<organism evidence="1 2">
    <name type="scientific">Abeliophyllum distichum</name>
    <dbReference type="NCBI Taxonomy" id="126358"/>
    <lineage>
        <taxon>Eukaryota</taxon>
        <taxon>Viridiplantae</taxon>
        <taxon>Streptophyta</taxon>
        <taxon>Embryophyta</taxon>
        <taxon>Tracheophyta</taxon>
        <taxon>Spermatophyta</taxon>
        <taxon>Magnoliopsida</taxon>
        <taxon>eudicotyledons</taxon>
        <taxon>Gunneridae</taxon>
        <taxon>Pentapetalae</taxon>
        <taxon>asterids</taxon>
        <taxon>lamiids</taxon>
        <taxon>Lamiales</taxon>
        <taxon>Oleaceae</taxon>
        <taxon>Forsythieae</taxon>
        <taxon>Abeliophyllum</taxon>
    </lineage>
</organism>
<keyword evidence="1" id="KW-0645">Protease</keyword>
<reference evidence="2" key="1">
    <citation type="submission" date="2024-07" db="EMBL/GenBank/DDBJ databases">
        <title>Two chromosome-level genome assemblies of Korean endemic species Abeliophyllum distichum and Forsythia ovata (Oleaceae).</title>
        <authorList>
            <person name="Jang H."/>
        </authorList>
    </citation>
    <scope>NUCLEOTIDE SEQUENCE [LARGE SCALE GENOMIC DNA]</scope>
</reference>
<dbReference type="AlphaFoldDB" id="A0ABD1RT90"/>
<keyword evidence="1" id="KW-0378">Hydrolase</keyword>
<dbReference type="Proteomes" id="UP001604336">
    <property type="component" value="Unassembled WGS sequence"/>
</dbReference>
<proteinExistence type="predicted"/>
<name>A0ABD1RT90_9LAMI</name>
<dbReference type="GO" id="GO:0008233">
    <property type="term" value="F:peptidase activity"/>
    <property type="evidence" value="ECO:0007669"/>
    <property type="project" value="UniProtKB-KW"/>
</dbReference>
<evidence type="ECO:0000313" key="2">
    <source>
        <dbReference type="Proteomes" id="UP001604336"/>
    </source>
</evidence>
<dbReference type="EMBL" id="JBFOLK010000008">
    <property type="protein sequence ID" value="KAL2491401.1"/>
    <property type="molecule type" value="Genomic_DNA"/>
</dbReference>
<sequence length="275" mass="32052">MEFQECWLGKLNKRLTLSELVNVLESEELEVKSILIPTEVELEKVYWKELTLCVEEEDTDPHDSKGNEIEHDDVVRMEIEKLEERLLGVISKRLDQMEYKIDSLVELAAMGDIVQIEDTGCDLPKGRRHRTKRKARLLCSPFTNLTKRRKLSDIDVYDPYREVDPSKVDDLNKWMEVASTSDLVPLHRCDVEAKYLLDLLNKDGWLTGESAHGEWQIHTQSPRKEDFKFSKSLLKYVDESTIELGKSWKDYRYLYAPCCAIGSHWFAVKIELEGL</sequence>
<dbReference type="GO" id="GO:0006508">
    <property type="term" value="P:proteolysis"/>
    <property type="evidence" value="ECO:0007669"/>
    <property type="project" value="UniProtKB-KW"/>
</dbReference>
<gene>
    <name evidence="1" type="ORF">Adt_27029</name>
</gene>
<comment type="caution">
    <text evidence="1">The sequence shown here is derived from an EMBL/GenBank/DDBJ whole genome shotgun (WGS) entry which is preliminary data.</text>
</comment>
<protein>
    <submittedName>
        <fullName evidence="1">Ulp1 protease family protein</fullName>
    </submittedName>
</protein>